<feature type="domain" description="Leucine-rich repeat-containing N-terminal plant-type" evidence="12">
    <location>
        <begin position="275"/>
        <end position="313"/>
    </location>
</feature>
<dbReference type="GO" id="GO:0016020">
    <property type="term" value="C:membrane"/>
    <property type="evidence" value="ECO:0007669"/>
    <property type="project" value="UniProtKB-SubCell"/>
</dbReference>
<comment type="subcellular location">
    <subcellularLocation>
        <location evidence="1">Membrane</location>
        <topology evidence="1">Single-pass membrane protein</topology>
    </subcellularLocation>
</comment>
<dbReference type="InterPro" id="IPR001611">
    <property type="entry name" value="Leu-rich_rpt"/>
</dbReference>
<dbReference type="InterPro" id="IPR052422">
    <property type="entry name" value="Auxin_Ser/Thr_Kinase"/>
</dbReference>
<evidence type="ECO:0000313" key="13">
    <source>
        <dbReference type="EMBL" id="KAG9444411.1"/>
    </source>
</evidence>
<keyword evidence="14" id="KW-1185">Reference proteome</keyword>
<name>A0AAV7E7N6_ARIFI</name>
<dbReference type="EMBL" id="JAINDJ010000006">
    <property type="protein sequence ID" value="KAG9444411.1"/>
    <property type="molecule type" value="Genomic_DNA"/>
</dbReference>
<feature type="domain" description="Leucine-rich repeat-containing N-terminal plant-type" evidence="12">
    <location>
        <begin position="49"/>
        <end position="84"/>
    </location>
</feature>
<dbReference type="Gene3D" id="3.80.10.10">
    <property type="entry name" value="Ribonuclease Inhibitor"/>
    <property type="match status" value="2"/>
</dbReference>
<evidence type="ECO:0000256" key="9">
    <source>
        <dbReference type="ARBA" id="ARBA00023180"/>
    </source>
</evidence>
<dbReference type="PANTHER" id="PTHR47986">
    <property type="entry name" value="OSJNBA0070M12.3 PROTEIN"/>
    <property type="match status" value="1"/>
</dbReference>
<dbReference type="FunFam" id="3.80.10.10:FF:000129">
    <property type="entry name" value="Leucine-rich repeat receptor-like kinase"/>
    <property type="match status" value="1"/>
</dbReference>
<evidence type="ECO:0000256" key="5">
    <source>
        <dbReference type="ARBA" id="ARBA00022737"/>
    </source>
</evidence>
<evidence type="ECO:0000256" key="6">
    <source>
        <dbReference type="ARBA" id="ARBA00022989"/>
    </source>
</evidence>
<dbReference type="Proteomes" id="UP000825729">
    <property type="component" value="Unassembled WGS sequence"/>
</dbReference>
<keyword evidence="7 11" id="KW-0472">Membrane</keyword>
<evidence type="ECO:0000259" key="12">
    <source>
        <dbReference type="Pfam" id="PF08263"/>
    </source>
</evidence>
<dbReference type="Pfam" id="PF08263">
    <property type="entry name" value="LRRNT_2"/>
    <property type="match status" value="2"/>
</dbReference>
<feature type="region of interest" description="Disordered" evidence="10">
    <location>
        <begin position="401"/>
        <end position="427"/>
    </location>
</feature>
<keyword evidence="8" id="KW-0675">Receptor</keyword>
<keyword evidence="4" id="KW-0732">Signal</keyword>
<evidence type="ECO:0000256" key="8">
    <source>
        <dbReference type="ARBA" id="ARBA00023170"/>
    </source>
</evidence>
<protein>
    <recommendedName>
        <fullName evidence="12">Leucine-rich repeat-containing N-terminal plant-type domain-containing protein</fullName>
    </recommendedName>
</protein>
<evidence type="ECO:0000256" key="1">
    <source>
        <dbReference type="ARBA" id="ARBA00004167"/>
    </source>
</evidence>
<evidence type="ECO:0000256" key="7">
    <source>
        <dbReference type="ARBA" id="ARBA00023136"/>
    </source>
</evidence>
<dbReference type="InterPro" id="IPR013210">
    <property type="entry name" value="LRR_N_plant-typ"/>
</dbReference>
<sequence length="529" mass="57854">MYFYPVVLKVLITSIAINSMSRYKQKQLLFSVLLSILHCNSPGRGLSDPSDAAIMNDFRNGLTNPELLQWPKDNDPCKWRCVLCHGGRVTQIVVGNFGLNGTLPGNLNQLTQLILLDVQRNSFFGKLPSLSGLSELQYAFFSMNYFDTIPSDFFDGLVSLMSLSLDFNPLNISGWTLPSELQSSTELLNLSLISTNLVGPLPEFLGRIPSLTVLHLENNMLVGLIPLEFTSLPLRVLVLDGNMLMGPIPLFGEGVNVSYVGNSFCHSEPGVPCSPEVNALLGFLSDVNYPTTLVNSWLGNSPCFNGWQGINCNTDNDLILTINLPYRSLNGTLSPALGRLDSLKTIILTGNSLTGVIPASYTELQSLEELRLEDNNIEPPVPAFRSNVNLHLEGNNLLYGSPSTPTSSPLPNSGDAPGYPLPPNWGASKSRNSKAEKLMFIVLPALVLFQVLLLSVWCICKKNRHGVRTEPSLRRKHSEVTEATSHQSDQISSVIPGASFETGSLVVSALHGYFSRSRAADQRLPSPNR</sequence>
<dbReference type="SUPFAM" id="SSF52058">
    <property type="entry name" value="L domain-like"/>
    <property type="match status" value="1"/>
</dbReference>
<proteinExistence type="predicted"/>
<keyword evidence="5" id="KW-0677">Repeat</keyword>
<evidence type="ECO:0000256" key="10">
    <source>
        <dbReference type="SAM" id="MobiDB-lite"/>
    </source>
</evidence>
<evidence type="ECO:0000256" key="3">
    <source>
        <dbReference type="ARBA" id="ARBA00022692"/>
    </source>
</evidence>
<dbReference type="Pfam" id="PF00560">
    <property type="entry name" value="LRR_1"/>
    <property type="match status" value="1"/>
</dbReference>
<gene>
    <name evidence="13" type="ORF">H6P81_015751</name>
</gene>
<comment type="caution">
    <text evidence="13">The sequence shown here is derived from an EMBL/GenBank/DDBJ whole genome shotgun (WGS) entry which is preliminary data.</text>
</comment>
<keyword evidence="9" id="KW-0325">Glycoprotein</keyword>
<feature type="transmembrane region" description="Helical" evidence="11">
    <location>
        <begin position="438"/>
        <end position="460"/>
    </location>
</feature>
<feature type="region of interest" description="Disordered" evidence="10">
    <location>
        <begin position="468"/>
        <end position="488"/>
    </location>
</feature>
<reference evidence="13 14" key="1">
    <citation type="submission" date="2021-07" db="EMBL/GenBank/DDBJ databases">
        <title>The Aristolochia fimbriata genome: insights into angiosperm evolution, floral development and chemical biosynthesis.</title>
        <authorList>
            <person name="Jiao Y."/>
        </authorList>
    </citation>
    <scope>NUCLEOTIDE SEQUENCE [LARGE SCALE GENOMIC DNA]</scope>
    <source>
        <strain evidence="13">IBCAS-2021</strain>
        <tissue evidence="13">Leaf</tissue>
    </source>
</reference>
<keyword evidence="2" id="KW-0433">Leucine-rich repeat</keyword>
<accession>A0AAV7E7N6</accession>
<evidence type="ECO:0000256" key="2">
    <source>
        <dbReference type="ARBA" id="ARBA00022614"/>
    </source>
</evidence>
<dbReference type="PANTHER" id="PTHR47986:SF1">
    <property type="entry name" value="OS04G0685900 PROTEIN"/>
    <property type="match status" value="1"/>
</dbReference>
<keyword evidence="3 11" id="KW-0812">Transmembrane</keyword>
<keyword evidence="6 11" id="KW-1133">Transmembrane helix</keyword>
<dbReference type="InterPro" id="IPR032675">
    <property type="entry name" value="LRR_dom_sf"/>
</dbReference>
<evidence type="ECO:0000313" key="14">
    <source>
        <dbReference type="Proteomes" id="UP000825729"/>
    </source>
</evidence>
<dbReference type="AlphaFoldDB" id="A0AAV7E7N6"/>
<feature type="compositionally biased region" description="Low complexity" evidence="10">
    <location>
        <begin position="401"/>
        <end position="411"/>
    </location>
</feature>
<evidence type="ECO:0000256" key="4">
    <source>
        <dbReference type="ARBA" id="ARBA00022729"/>
    </source>
</evidence>
<organism evidence="13 14">
    <name type="scientific">Aristolochia fimbriata</name>
    <name type="common">White veined hardy Dutchman's pipe vine</name>
    <dbReference type="NCBI Taxonomy" id="158543"/>
    <lineage>
        <taxon>Eukaryota</taxon>
        <taxon>Viridiplantae</taxon>
        <taxon>Streptophyta</taxon>
        <taxon>Embryophyta</taxon>
        <taxon>Tracheophyta</taxon>
        <taxon>Spermatophyta</taxon>
        <taxon>Magnoliopsida</taxon>
        <taxon>Magnoliidae</taxon>
        <taxon>Piperales</taxon>
        <taxon>Aristolochiaceae</taxon>
        <taxon>Aristolochia</taxon>
    </lineage>
</organism>
<evidence type="ECO:0000256" key="11">
    <source>
        <dbReference type="SAM" id="Phobius"/>
    </source>
</evidence>